<organism evidence="1 2">
    <name type="scientific">Clostridium isatidis</name>
    <dbReference type="NCBI Taxonomy" id="182773"/>
    <lineage>
        <taxon>Bacteria</taxon>
        <taxon>Bacillati</taxon>
        <taxon>Bacillota</taxon>
        <taxon>Clostridia</taxon>
        <taxon>Eubacteriales</taxon>
        <taxon>Clostridiaceae</taxon>
        <taxon>Clostridium</taxon>
    </lineage>
</organism>
<dbReference type="OrthoDB" id="9799580at2"/>
<dbReference type="KEGG" id="cia:BEN51_02030"/>
<gene>
    <name evidence="1" type="ORF">BEN51_02030</name>
</gene>
<keyword evidence="2" id="KW-1185">Reference proteome</keyword>
<accession>A0A343J9U9</accession>
<dbReference type="GO" id="GO:0006355">
    <property type="term" value="P:regulation of DNA-templated transcription"/>
    <property type="evidence" value="ECO:0007669"/>
    <property type="project" value="InterPro"/>
</dbReference>
<dbReference type="Proteomes" id="UP000264883">
    <property type="component" value="Chromosome"/>
</dbReference>
<proteinExistence type="predicted"/>
<reference evidence="1 2" key="1">
    <citation type="submission" date="2016-08" db="EMBL/GenBank/DDBJ databases">
        <title>Complete Genome Sequence Of The Indigo Reducing Clostridium isatidis DSM15098.</title>
        <authorList>
            <person name="Little G.T."/>
            <person name="Minton N.P."/>
        </authorList>
    </citation>
    <scope>NUCLEOTIDE SEQUENCE [LARGE SCALE GENOMIC DNA]</scope>
    <source>
        <strain evidence="1 2">DSM 15098</strain>
    </source>
</reference>
<dbReference type="AlphaFoldDB" id="A0A343J9U9"/>
<protein>
    <submittedName>
        <fullName evidence="1">Antiterminator</fullName>
    </submittedName>
</protein>
<dbReference type="EMBL" id="CP016786">
    <property type="protein sequence ID" value="ASW42307.1"/>
    <property type="molecule type" value="Genomic_DNA"/>
</dbReference>
<dbReference type="PANTHER" id="PTHR35787">
    <property type="entry name" value="GLYCEROL UPTAKE OPERON ANTITERMINATOR REGULATORY PROTEIN"/>
    <property type="match status" value="1"/>
</dbReference>
<evidence type="ECO:0000313" key="2">
    <source>
        <dbReference type="Proteomes" id="UP000264883"/>
    </source>
</evidence>
<name>A0A343J9U9_9CLOT</name>
<dbReference type="PIRSF" id="PIRSF016897">
    <property type="entry name" value="GlpP"/>
    <property type="match status" value="1"/>
</dbReference>
<dbReference type="InterPro" id="IPR013785">
    <property type="entry name" value="Aldolase_TIM"/>
</dbReference>
<dbReference type="SUPFAM" id="SSF110391">
    <property type="entry name" value="GlpP-like"/>
    <property type="match status" value="1"/>
</dbReference>
<evidence type="ECO:0000313" key="1">
    <source>
        <dbReference type="EMBL" id="ASW42307.1"/>
    </source>
</evidence>
<dbReference type="InterPro" id="IPR006699">
    <property type="entry name" value="GlpP"/>
</dbReference>
<dbReference type="PANTHER" id="PTHR35787:SF1">
    <property type="entry name" value="GLYCEROL UPTAKE OPERON ANTITERMINATOR REGULATORY PROTEIN"/>
    <property type="match status" value="1"/>
</dbReference>
<dbReference type="GO" id="GO:0006071">
    <property type="term" value="P:glycerol metabolic process"/>
    <property type="evidence" value="ECO:0007669"/>
    <property type="project" value="InterPro"/>
</dbReference>
<sequence>MDISRVLEDNPIITAVKDDNELEAALDSESKVIFVLYGNIINILNISKKISNKNKIGFVHIDLIEGLSNKEIAVKFIKEKTTFQGIVTTKSSLIRIAKEVGLSTVFRIFILDSLSLKNANKHISNDCDAVEILPGVIPKVIKSISAKYKKPIIVGGLVETKEEVLQALRAGASCISTSNQKIWDI</sequence>
<dbReference type="Pfam" id="PF04309">
    <property type="entry name" value="G3P_antiterm"/>
    <property type="match status" value="1"/>
</dbReference>
<dbReference type="RefSeq" id="WP_119864437.1">
    <property type="nucleotide sequence ID" value="NZ_CP016786.1"/>
</dbReference>
<dbReference type="Gene3D" id="3.20.20.70">
    <property type="entry name" value="Aldolase class I"/>
    <property type="match status" value="1"/>
</dbReference>